<evidence type="ECO:0000313" key="1">
    <source>
        <dbReference type="EMBL" id="CAD7596760.1"/>
    </source>
</evidence>
<organism evidence="1">
    <name type="scientific">Timema genevievae</name>
    <name type="common">Walking stick</name>
    <dbReference type="NCBI Taxonomy" id="629358"/>
    <lineage>
        <taxon>Eukaryota</taxon>
        <taxon>Metazoa</taxon>
        <taxon>Ecdysozoa</taxon>
        <taxon>Arthropoda</taxon>
        <taxon>Hexapoda</taxon>
        <taxon>Insecta</taxon>
        <taxon>Pterygota</taxon>
        <taxon>Neoptera</taxon>
        <taxon>Polyneoptera</taxon>
        <taxon>Phasmatodea</taxon>
        <taxon>Timematodea</taxon>
        <taxon>Timematoidea</taxon>
        <taxon>Timematidae</taxon>
        <taxon>Timema</taxon>
    </lineage>
</organism>
<reference evidence="1" key="1">
    <citation type="submission" date="2020-11" db="EMBL/GenBank/DDBJ databases">
        <authorList>
            <person name="Tran Van P."/>
        </authorList>
    </citation>
    <scope>NUCLEOTIDE SEQUENCE</scope>
</reference>
<name>A0A7R9PNA2_TIMGE</name>
<gene>
    <name evidence="1" type="ORF">TGEB3V08_LOCUS6510</name>
</gene>
<protein>
    <submittedName>
        <fullName evidence="1">Uncharacterized protein</fullName>
    </submittedName>
</protein>
<dbReference type="AlphaFoldDB" id="A0A7R9PNA2"/>
<dbReference type="EMBL" id="OE841672">
    <property type="protein sequence ID" value="CAD7596760.1"/>
    <property type="molecule type" value="Genomic_DNA"/>
</dbReference>
<accession>A0A7R9PNA2</accession>
<proteinExistence type="predicted"/>
<sequence>MTPGKEIEPGNFGIHGKVLTEPGLAGAVESVSLWFRRVKSVCSANVLDVSHGSEKAHDTILQSTVSLALWSKYSKLVKLRGVQNMNNMKEEETWPLPPEPPQDSDCCGNGCSVLQDRLLVDELQELMCYWNFSLQVFVSHEEIQADMFEQNIVFGRIKRELEAVVEL</sequence>